<evidence type="ECO:0000256" key="1">
    <source>
        <dbReference type="SAM" id="MobiDB-lite"/>
    </source>
</evidence>
<dbReference type="EMBL" id="KN824305">
    <property type="protein sequence ID" value="KIM26588.1"/>
    <property type="molecule type" value="Genomic_DNA"/>
</dbReference>
<feature type="region of interest" description="Disordered" evidence="1">
    <location>
        <begin position="106"/>
        <end position="143"/>
    </location>
</feature>
<reference evidence="4" key="2">
    <citation type="submission" date="2015-01" db="EMBL/GenBank/DDBJ databases">
        <title>Evolutionary Origins and Diversification of the Mycorrhizal Mutualists.</title>
        <authorList>
            <consortium name="DOE Joint Genome Institute"/>
            <consortium name="Mycorrhizal Genomics Consortium"/>
            <person name="Kohler A."/>
            <person name="Kuo A."/>
            <person name="Nagy L.G."/>
            <person name="Floudas D."/>
            <person name="Copeland A."/>
            <person name="Barry K.W."/>
            <person name="Cichocki N."/>
            <person name="Veneault-Fourrey C."/>
            <person name="LaButti K."/>
            <person name="Lindquist E.A."/>
            <person name="Lipzen A."/>
            <person name="Lundell T."/>
            <person name="Morin E."/>
            <person name="Murat C."/>
            <person name="Riley R."/>
            <person name="Ohm R."/>
            <person name="Sun H."/>
            <person name="Tunlid A."/>
            <person name="Henrissat B."/>
            <person name="Grigoriev I.V."/>
            <person name="Hibbett D.S."/>
            <person name="Martin F."/>
        </authorList>
    </citation>
    <scope>NUCLEOTIDE SEQUENCE [LARGE SCALE GENOMIC DNA]</scope>
    <source>
        <strain evidence="4">MAFF 305830</strain>
    </source>
</reference>
<feature type="transmembrane region" description="Helical" evidence="2">
    <location>
        <begin position="77"/>
        <end position="99"/>
    </location>
</feature>
<proteinExistence type="predicted"/>
<feature type="compositionally biased region" description="Polar residues" evidence="1">
    <location>
        <begin position="189"/>
        <end position="203"/>
    </location>
</feature>
<dbReference type="Proteomes" id="UP000054097">
    <property type="component" value="Unassembled WGS sequence"/>
</dbReference>
<evidence type="ECO:0000256" key="2">
    <source>
        <dbReference type="SAM" id="Phobius"/>
    </source>
</evidence>
<dbReference type="OrthoDB" id="10672073at2759"/>
<keyword evidence="2" id="KW-0812">Transmembrane</keyword>
<evidence type="ECO:0000313" key="3">
    <source>
        <dbReference type="EMBL" id="KIM26588.1"/>
    </source>
</evidence>
<name>A0A0C2WJW4_SERVB</name>
<accession>A0A0C2WJW4</accession>
<dbReference type="AlphaFoldDB" id="A0A0C2WJW4"/>
<organism evidence="3 4">
    <name type="scientific">Serendipita vermifera MAFF 305830</name>
    <dbReference type="NCBI Taxonomy" id="933852"/>
    <lineage>
        <taxon>Eukaryota</taxon>
        <taxon>Fungi</taxon>
        <taxon>Dikarya</taxon>
        <taxon>Basidiomycota</taxon>
        <taxon>Agaricomycotina</taxon>
        <taxon>Agaricomycetes</taxon>
        <taxon>Sebacinales</taxon>
        <taxon>Serendipitaceae</taxon>
        <taxon>Serendipita</taxon>
    </lineage>
</organism>
<evidence type="ECO:0000313" key="4">
    <source>
        <dbReference type="Proteomes" id="UP000054097"/>
    </source>
</evidence>
<keyword evidence="4" id="KW-1185">Reference proteome</keyword>
<dbReference type="HOGENOM" id="CLU_998070_0_0_1"/>
<keyword evidence="2" id="KW-1133">Transmembrane helix</keyword>
<protein>
    <submittedName>
        <fullName evidence="3">Uncharacterized protein</fullName>
    </submittedName>
</protein>
<keyword evidence="2" id="KW-0472">Membrane</keyword>
<feature type="compositionally biased region" description="Low complexity" evidence="1">
    <location>
        <begin position="218"/>
        <end position="234"/>
    </location>
</feature>
<feature type="compositionally biased region" description="Low complexity" evidence="1">
    <location>
        <begin position="247"/>
        <end position="279"/>
    </location>
</feature>
<feature type="region of interest" description="Disordered" evidence="1">
    <location>
        <begin position="168"/>
        <end position="279"/>
    </location>
</feature>
<sequence length="279" mass="29877">MEFAKPLRSLFHLYHIFTLRIFMPSKQPHNACLGALLWLSGVKMAYALGTPHARRDLGSSKRSGLLLKRDAPSTTTYIAIIVSVVGTVTLVTIGICWDLRRRRKASKQRQMEEARHPRQPISYDHFPVEPGEASEHNEAGPTLGQQLNTTVMSAASASPITLPPAVAPPIYMHGSETTGPPCPPGLESLHSSSEGTPVTGSHASSRHHVPLSPPSSRPPTASAPPAYSPSDPGSVHTRSAHALDQNSLEALPALPHSSPSSHSSHAAPVPSQQQQPHHS</sequence>
<gene>
    <name evidence="3" type="ORF">M408DRAFT_181862</name>
</gene>
<reference evidence="3 4" key="1">
    <citation type="submission" date="2014-04" db="EMBL/GenBank/DDBJ databases">
        <authorList>
            <consortium name="DOE Joint Genome Institute"/>
            <person name="Kuo A."/>
            <person name="Zuccaro A."/>
            <person name="Kohler A."/>
            <person name="Nagy L.G."/>
            <person name="Floudas D."/>
            <person name="Copeland A."/>
            <person name="Barry K.W."/>
            <person name="Cichocki N."/>
            <person name="Veneault-Fourrey C."/>
            <person name="LaButti K."/>
            <person name="Lindquist E.A."/>
            <person name="Lipzen A."/>
            <person name="Lundell T."/>
            <person name="Morin E."/>
            <person name="Murat C."/>
            <person name="Sun H."/>
            <person name="Tunlid A."/>
            <person name="Henrissat B."/>
            <person name="Grigoriev I.V."/>
            <person name="Hibbett D.S."/>
            <person name="Martin F."/>
            <person name="Nordberg H.P."/>
            <person name="Cantor M.N."/>
            <person name="Hua S.X."/>
        </authorList>
    </citation>
    <scope>NUCLEOTIDE SEQUENCE [LARGE SCALE GENOMIC DNA]</scope>
    <source>
        <strain evidence="3 4">MAFF 305830</strain>
    </source>
</reference>